<evidence type="ECO:0000256" key="3">
    <source>
        <dbReference type="ARBA" id="ARBA00022989"/>
    </source>
</evidence>
<dbReference type="AlphaFoldDB" id="A0A840RA50"/>
<comment type="subcellular location">
    <subcellularLocation>
        <location evidence="1">Membrane</location>
        <topology evidence="1">Multi-pass membrane protein</topology>
    </subcellularLocation>
</comment>
<evidence type="ECO:0000256" key="1">
    <source>
        <dbReference type="ARBA" id="ARBA00004141"/>
    </source>
</evidence>
<keyword evidence="2 5" id="KW-0812">Transmembrane</keyword>
<accession>A0A840RA50</accession>
<dbReference type="Proteomes" id="UP000536640">
    <property type="component" value="Unassembled WGS sequence"/>
</dbReference>
<keyword evidence="4 5" id="KW-0472">Membrane</keyword>
<evidence type="ECO:0000256" key="4">
    <source>
        <dbReference type="ARBA" id="ARBA00023136"/>
    </source>
</evidence>
<name>A0A840RA50_9GAMM</name>
<feature type="transmembrane region" description="Helical" evidence="5">
    <location>
        <begin position="75"/>
        <end position="95"/>
    </location>
</feature>
<protein>
    <recommendedName>
        <fullName evidence="6">ABC-2 type transporter transmembrane domain-containing protein</fullName>
    </recommendedName>
</protein>
<evidence type="ECO:0000313" key="8">
    <source>
        <dbReference type="Proteomes" id="UP000536640"/>
    </source>
</evidence>
<evidence type="ECO:0000256" key="5">
    <source>
        <dbReference type="SAM" id="Phobius"/>
    </source>
</evidence>
<dbReference type="InterPro" id="IPR013525">
    <property type="entry name" value="ABC2_TM"/>
</dbReference>
<comment type="caution">
    <text evidence="7">The sequence shown here is derived from an EMBL/GenBank/DDBJ whole genome shotgun (WGS) entry which is preliminary data.</text>
</comment>
<evidence type="ECO:0000256" key="2">
    <source>
        <dbReference type="ARBA" id="ARBA00022692"/>
    </source>
</evidence>
<evidence type="ECO:0000313" key="7">
    <source>
        <dbReference type="EMBL" id="MBB5189222.1"/>
    </source>
</evidence>
<keyword evidence="8" id="KW-1185">Reference proteome</keyword>
<reference evidence="7 8" key="1">
    <citation type="submission" date="2020-08" db="EMBL/GenBank/DDBJ databases">
        <title>Genomic Encyclopedia of Type Strains, Phase IV (KMG-IV): sequencing the most valuable type-strain genomes for metagenomic binning, comparative biology and taxonomic classification.</title>
        <authorList>
            <person name="Goeker M."/>
        </authorList>
    </citation>
    <scope>NUCLEOTIDE SEQUENCE [LARGE SCALE GENOMIC DNA]</scope>
    <source>
        <strain evidence="7 8">DSM 25701</strain>
    </source>
</reference>
<dbReference type="EMBL" id="JACHHW010000016">
    <property type="protein sequence ID" value="MBB5189222.1"/>
    <property type="molecule type" value="Genomic_DNA"/>
</dbReference>
<sequence>MPLHLKERKIDGILTSNEKSPDRLVLHVLKMESLHTIAIVQAISALQKATEVNRADWITEVKTVHHQGGAQRETLPTWVLMLVLLVGFIILPMQVAEEKEKKLLLALLQTPINEIQWLIAKLILGIVLITTAVLMLHILGEYGAVHLFDYMLLSL</sequence>
<dbReference type="GO" id="GO:0140359">
    <property type="term" value="F:ABC-type transporter activity"/>
    <property type="evidence" value="ECO:0007669"/>
    <property type="project" value="InterPro"/>
</dbReference>
<dbReference type="Pfam" id="PF12698">
    <property type="entry name" value="ABC2_membrane_3"/>
    <property type="match status" value="1"/>
</dbReference>
<organism evidence="7 8">
    <name type="scientific">Zhongshania antarctica</name>
    <dbReference type="NCBI Taxonomy" id="641702"/>
    <lineage>
        <taxon>Bacteria</taxon>
        <taxon>Pseudomonadati</taxon>
        <taxon>Pseudomonadota</taxon>
        <taxon>Gammaproteobacteria</taxon>
        <taxon>Cellvibrionales</taxon>
        <taxon>Spongiibacteraceae</taxon>
        <taxon>Zhongshania</taxon>
    </lineage>
</organism>
<proteinExistence type="predicted"/>
<keyword evidence="3 5" id="KW-1133">Transmembrane helix</keyword>
<feature type="domain" description="ABC-2 type transporter transmembrane" evidence="6">
    <location>
        <begin position="5"/>
        <end position="139"/>
    </location>
</feature>
<evidence type="ECO:0000259" key="6">
    <source>
        <dbReference type="Pfam" id="PF12698"/>
    </source>
</evidence>
<gene>
    <name evidence="7" type="ORF">HNQ57_003525</name>
</gene>
<feature type="transmembrane region" description="Helical" evidence="5">
    <location>
        <begin position="115"/>
        <end position="139"/>
    </location>
</feature>
<dbReference type="GO" id="GO:0016020">
    <property type="term" value="C:membrane"/>
    <property type="evidence" value="ECO:0007669"/>
    <property type="project" value="UniProtKB-SubCell"/>
</dbReference>